<sequence>MFNQMMIPHHEQAVEMADLVPSRTDNAQLRALATQIRNAQQPEIDQMTARLKSWGVAVDDGGDHGGHSMSGDMGGMMSDAQMTSLENARGAQFDTLWLQGMIAHHQGAITMADAELAGGIDPESRSLATQIKNTQQAEIDQMNVMLGR</sequence>
<evidence type="ECO:0000259" key="2">
    <source>
        <dbReference type="Pfam" id="PF03713"/>
    </source>
</evidence>
<evidence type="ECO:0000313" key="4">
    <source>
        <dbReference type="Proteomes" id="UP000563898"/>
    </source>
</evidence>
<accession>A0A846WGD9</accession>
<dbReference type="InterPro" id="IPR005183">
    <property type="entry name" value="DUF305_CopM-like"/>
</dbReference>
<reference evidence="3 4" key="1">
    <citation type="submission" date="2020-04" db="EMBL/GenBank/DDBJ databases">
        <title>MicrobeNet Type strains.</title>
        <authorList>
            <person name="Nicholson A.C."/>
        </authorList>
    </citation>
    <scope>NUCLEOTIDE SEQUENCE [LARGE SCALE GENOMIC DNA]</scope>
    <source>
        <strain evidence="3 4">ATCC BAA-14</strain>
    </source>
</reference>
<feature type="compositionally biased region" description="Low complexity" evidence="1">
    <location>
        <begin position="67"/>
        <end position="78"/>
    </location>
</feature>
<feature type="domain" description="DUF305" evidence="2">
    <location>
        <begin position="1"/>
        <end position="146"/>
    </location>
</feature>
<comment type="caution">
    <text evidence="3">The sequence shown here is derived from an EMBL/GenBank/DDBJ whole genome shotgun (WGS) entry which is preliminary data.</text>
</comment>
<dbReference type="Gene3D" id="1.20.1260.10">
    <property type="match status" value="1"/>
</dbReference>
<feature type="region of interest" description="Disordered" evidence="1">
    <location>
        <begin position="59"/>
        <end position="78"/>
    </location>
</feature>
<dbReference type="PANTHER" id="PTHR36933">
    <property type="entry name" value="SLL0788 PROTEIN"/>
    <property type="match status" value="1"/>
</dbReference>
<dbReference type="InterPro" id="IPR012347">
    <property type="entry name" value="Ferritin-like"/>
</dbReference>
<dbReference type="Pfam" id="PF03713">
    <property type="entry name" value="DUF305"/>
    <property type="match status" value="1"/>
</dbReference>
<gene>
    <name evidence="3" type="ORF">HGA05_03825</name>
</gene>
<evidence type="ECO:0000313" key="3">
    <source>
        <dbReference type="EMBL" id="NKY00694.1"/>
    </source>
</evidence>
<dbReference type="Proteomes" id="UP000563898">
    <property type="component" value="Unassembled WGS sequence"/>
</dbReference>
<name>A0A846WGD9_9ACTN</name>
<dbReference type="AlphaFoldDB" id="A0A846WGD9"/>
<dbReference type="PANTHER" id="PTHR36933:SF1">
    <property type="entry name" value="SLL0788 PROTEIN"/>
    <property type="match status" value="1"/>
</dbReference>
<protein>
    <submittedName>
        <fullName evidence="3">DUF305 domain-containing protein</fullName>
    </submittedName>
</protein>
<organism evidence="3 4">
    <name type="scientific">Gordonia polyisoprenivorans</name>
    <dbReference type="NCBI Taxonomy" id="84595"/>
    <lineage>
        <taxon>Bacteria</taxon>
        <taxon>Bacillati</taxon>
        <taxon>Actinomycetota</taxon>
        <taxon>Actinomycetes</taxon>
        <taxon>Mycobacteriales</taxon>
        <taxon>Gordoniaceae</taxon>
        <taxon>Gordonia</taxon>
    </lineage>
</organism>
<dbReference type="EMBL" id="JAAXPC010000002">
    <property type="protein sequence ID" value="NKY00694.1"/>
    <property type="molecule type" value="Genomic_DNA"/>
</dbReference>
<proteinExistence type="predicted"/>
<evidence type="ECO:0000256" key="1">
    <source>
        <dbReference type="SAM" id="MobiDB-lite"/>
    </source>
</evidence>